<proteinExistence type="predicted"/>
<organism evidence="1 2">
    <name type="scientific">Streptomyces gardneri</name>
    <dbReference type="NCBI Taxonomy" id="66892"/>
    <lineage>
        <taxon>Bacteria</taxon>
        <taxon>Bacillati</taxon>
        <taxon>Actinomycetota</taxon>
        <taxon>Actinomycetes</taxon>
        <taxon>Kitasatosporales</taxon>
        <taxon>Streptomycetaceae</taxon>
        <taxon>Streptomyces</taxon>
    </lineage>
</organism>
<accession>A0A4Y3RI39</accession>
<evidence type="ECO:0000313" key="2">
    <source>
        <dbReference type="Proteomes" id="UP000315226"/>
    </source>
</evidence>
<dbReference type="AlphaFoldDB" id="A0A4Y3RI39"/>
<dbReference type="Proteomes" id="UP000315226">
    <property type="component" value="Unassembled WGS sequence"/>
</dbReference>
<comment type="caution">
    <text evidence="1">The sequence shown here is derived from an EMBL/GenBank/DDBJ whole genome shotgun (WGS) entry which is preliminary data.</text>
</comment>
<evidence type="ECO:0000313" key="1">
    <source>
        <dbReference type="EMBL" id="GEB57416.1"/>
    </source>
</evidence>
<keyword evidence="2" id="KW-1185">Reference proteome</keyword>
<sequence>MPPVAKDVLAMAGEQVIGAARATWPGAEVVPGPVTPSVTSYVQHLDVDGRPLYAKASVCGVSLVSVLRGACGDLDTVRARQAAYLVSPGSLMEREAAQLRALAGPAGLGVVTTAAYARGVLFTEPVAGPTLADLIEREPGRTRELLGLVVRDVGEGLAREGVAEAVERASIRERGIAGTFARKFNGPSGSVYLRATGHGEALDAVVTRLRRARRVPPAAPRAVIFGDLKPEHAAFPNAAMGRPVYLDPGLMRGHEVADTAKLTSRMALGLIARRPAAAAVVLAGLDSFVRATARNLPAEERSTWLRELVPLVLMDTLNILSTYLTAPVGLPLSAHAAGVRARARVVVELLDRATAPLLSTQDGASLWRLYLTCVRRAVAG</sequence>
<gene>
    <name evidence="1" type="ORF">SGA01_30210</name>
</gene>
<name>A0A4Y3RI39_9ACTN</name>
<protein>
    <recommendedName>
        <fullName evidence="3">Aminoglycoside phosphotransferase domain-containing protein</fullName>
    </recommendedName>
</protein>
<reference evidence="1 2" key="1">
    <citation type="submission" date="2019-06" db="EMBL/GenBank/DDBJ databases">
        <title>Whole genome shotgun sequence of Streptomyces gardneri NBRC 12865.</title>
        <authorList>
            <person name="Hosoyama A."/>
            <person name="Uohara A."/>
            <person name="Ohji S."/>
            <person name="Ichikawa N."/>
        </authorList>
    </citation>
    <scope>NUCLEOTIDE SEQUENCE [LARGE SCALE GENOMIC DNA]</scope>
    <source>
        <strain evidence="1 2">NBRC 12865</strain>
    </source>
</reference>
<dbReference type="EMBL" id="BJMN01000018">
    <property type="protein sequence ID" value="GEB57416.1"/>
    <property type="molecule type" value="Genomic_DNA"/>
</dbReference>
<evidence type="ECO:0008006" key="3">
    <source>
        <dbReference type="Google" id="ProtNLM"/>
    </source>
</evidence>